<dbReference type="SUPFAM" id="SSF56112">
    <property type="entry name" value="Protein kinase-like (PK-like)"/>
    <property type="match status" value="1"/>
</dbReference>
<dbReference type="Pfam" id="PF07714">
    <property type="entry name" value="PK_Tyr_Ser-Thr"/>
    <property type="match status" value="1"/>
</dbReference>
<feature type="compositionally biased region" description="Gly residues" evidence="2">
    <location>
        <begin position="717"/>
        <end position="731"/>
    </location>
</feature>
<dbReference type="InterPro" id="IPR008266">
    <property type="entry name" value="Tyr_kinase_AS"/>
</dbReference>
<dbReference type="PANTHER" id="PTHR44329">
    <property type="entry name" value="SERINE/THREONINE-PROTEIN KINASE TNNI3K-RELATED"/>
    <property type="match status" value="1"/>
</dbReference>
<dbReference type="PROSITE" id="PS00109">
    <property type="entry name" value="PROTEIN_KINASE_TYR"/>
    <property type="match status" value="1"/>
</dbReference>
<dbReference type="PROSITE" id="PS00107">
    <property type="entry name" value="PROTEIN_KINASE_ATP"/>
    <property type="match status" value="1"/>
</dbReference>
<gene>
    <name evidence="4" type="ORF">HXX76_002099</name>
</gene>
<feature type="region of interest" description="Disordered" evidence="2">
    <location>
        <begin position="1004"/>
        <end position="1026"/>
    </location>
</feature>
<feature type="region of interest" description="Disordered" evidence="2">
    <location>
        <begin position="1079"/>
        <end position="1104"/>
    </location>
</feature>
<feature type="compositionally biased region" description="Pro residues" evidence="2">
    <location>
        <begin position="683"/>
        <end position="700"/>
    </location>
</feature>
<keyword evidence="1" id="KW-0547">Nucleotide-binding</keyword>
<organism evidence="4 5">
    <name type="scientific">Chlamydomonas incerta</name>
    <dbReference type="NCBI Taxonomy" id="51695"/>
    <lineage>
        <taxon>Eukaryota</taxon>
        <taxon>Viridiplantae</taxon>
        <taxon>Chlorophyta</taxon>
        <taxon>core chlorophytes</taxon>
        <taxon>Chlorophyceae</taxon>
        <taxon>CS clade</taxon>
        <taxon>Chlamydomonadales</taxon>
        <taxon>Chlamydomonadaceae</taxon>
        <taxon>Chlamydomonas</taxon>
    </lineage>
</organism>
<feature type="region of interest" description="Disordered" evidence="2">
    <location>
        <begin position="678"/>
        <end position="746"/>
    </location>
</feature>
<dbReference type="Proteomes" id="UP000650467">
    <property type="component" value="Unassembled WGS sequence"/>
</dbReference>
<dbReference type="PROSITE" id="PS50011">
    <property type="entry name" value="PROTEIN_KINASE_DOM"/>
    <property type="match status" value="1"/>
</dbReference>
<proteinExistence type="predicted"/>
<dbReference type="InterPro" id="IPR017441">
    <property type="entry name" value="Protein_kinase_ATP_BS"/>
</dbReference>
<dbReference type="EMBL" id="JAEHOC010000003">
    <property type="protein sequence ID" value="KAG2443753.1"/>
    <property type="molecule type" value="Genomic_DNA"/>
</dbReference>
<feature type="compositionally biased region" description="Low complexity" evidence="2">
    <location>
        <begin position="1079"/>
        <end position="1100"/>
    </location>
</feature>
<keyword evidence="5" id="KW-1185">Reference proteome</keyword>
<evidence type="ECO:0000313" key="5">
    <source>
        <dbReference type="Proteomes" id="UP000650467"/>
    </source>
</evidence>
<dbReference type="InterPro" id="IPR051681">
    <property type="entry name" value="Ser/Thr_Kinases-Pseudokinases"/>
</dbReference>
<dbReference type="GO" id="GO:0005524">
    <property type="term" value="F:ATP binding"/>
    <property type="evidence" value="ECO:0007669"/>
    <property type="project" value="UniProtKB-UniRule"/>
</dbReference>
<evidence type="ECO:0000256" key="1">
    <source>
        <dbReference type="PROSITE-ProRule" id="PRU10141"/>
    </source>
</evidence>
<feature type="domain" description="Protein kinase" evidence="3">
    <location>
        <begin position="1231"/>
        <end position="1651"/>
    </location>
</feature>
<feature type="region of interest" description="Disordered" evidence="2">
    <location>
        <begin position="893"/>
        <end position="913"/>
    </location>
</feature>
<feature type="region of interest" description="Disordered" evidence="2">
    <location>
        <begin position="1119"/>
        <end position="1150"/>
    </location>
</feature>
<dbReference type="InterPro" id="IPR011009">
    <property type="entry name" value="Kinase-like_dom_sf"/>
</dbReference>
<dbReference type="Pfam" id="PF00069">
    <property type="entry name" value="Pkinase"/>
    <property type="match status" value="1"/>
</dbReference>
<dbReference type="OrthoDB" id="10630244at2759"/>
<feature type="region of interest" description="Disordered" evidence="2">
    <location>
        <begin position="1315"/>
        <end position="1347"/>
    </location>
</feature>
<accession>A0A836B0I1</accession>
<dbReference type="InterPro" id="IPR001245">
    <property type="entry name" value="Ser-Thr/Tyr_kinase_cat_dom"/>
</dbReference>
<feature type="region of interest" description="Disordered" evidence="2">
    <location>
        <begin position="832"/>
        <end position="873"/>
    </location>
</feature>
<feature type="compositionally biased region" description="Gly residues" evidence="2">
    <location>
        <begin position="857"/>
        <end position="873"/>
    </location>
</feature>
<keyword evidence="1" id="KW-0067">ATP-binding</keyword>
<feature type="compositionally biased region" description="Polar residues" evidence="2">
    <location>
        <begin position="1315"/>
        <end position="1330"/>
    </location>
</feature>
<protein>
    <recommendedName>
        <fullName evidence="3">Protein kinase domain-containing protein</fullName>
    </recommendedName>
</protein>
<evidence type="ECO:0000313" key="4">
    <source>
        <dbReference type="EMBL" id="KAG2443753.1"/>
    </source>
</evidence>
<sequence>MALGAAITAGGGNGSSTVVTPAGPAAAAQLTDVRLTCPAAAGSGGATSASGPVTGWACNAVTLGTGGVSGSTDSSSSRDAAAELTVIAPGLLRAMEAGGIVMITFPPGLTSLADVVASGAWQSLDVQLDRTLALFGRGRNDTQLDLAGLQYKGFVGVAANYDSQQGLVRLYDMSLLGLSYPLAVDDLSLLAGWAHALQPYEIYRTVDFFQRSFNTMIQFYHVRMLVPDDEVAWWRNAAAPAAGGANAILAGRGWVGPRPVESAAVLEGGGVWWYGPGLDSTAARASAPGDVGPMHWGARGMWGFTHCWVAGLSSLAAAAASQPALAAAVAAAPQQWPLAEQLGAAEATKLELKRLGFTGGFSADPVFELAYICGGGRVTSDVDNDRANGPIDIVLAPAAGEQWAPYVLDYVQPYLRRTNRMGVTMMFMQLLPSANQGWTPKGYMPPPPYTVPLAFDPLLPPSAPAAPRTCVLRSPPRRQAAAGAVTLSYFKFGRFTTLAENVMKAPRNASQLNATASAASPLQPPPLTLANCSLVVPPPELELLRGLLREAGRLPEPGSSNSSSSSRRRQVLADVAPGGGNGSSGSRPYPLVSWPPGIDPSNSSRLLGVAACPRAVLLAYAAVAEVEAEGADSISFKQIAFMGWFGWDVVITTRLKDNTPSGPLDSPEQYTTRLYAPELDLPCPTPPPAPQPPSRLPQTPPSAASPQPQPPPRQPLGRGGGGRDAAGGGLVTGAPPQSQPAVLTGAAASTGDSSAAAVVSAAAAPADGAGGSVSAFAVPKDDSNGASSGGDGDGSQPDWVVPVAATLAAVGGAAILAAAAAAVVLKRRRLGQQHASPDTSTGAAKESAPETNVSPGGKLGMSPRGGGRAGGRKLGGVLPGLAFPFAISTWRSSNNSSKKYRTGAGSSAVGSGGDSRFGGSTALNTGDITMTGSSALHASGVAAAMARAAGTTGGSSENCSFPTTGCGLSTTTPSGSAAGSDLRAACAVAGGGAESRNAAAAGSKASDAGADDSAVMSGGSSSGNAALHGGRWTVTVREGEASTPAVPVDAAAAVSSMRRWPGAAAAAAAAGAAASGATAAAAGGPTNPATAEAATATSGGRWRWRQPQLNTSLILLQPMSASDSSSSRAGGNPPAAAAAPGDGGAQPAEAQVVGSAVGASAAVGSGAGEGGRVLILGQARRVNELASSMGLHRRGRNPNDNVPTLSATRFINEGGGAAPGDAADDVISERLYLECVIGRGSFGVVYKGTWRGLHVAVKTLVVHDALVGGAEGRRRKRAVLEAAVSLSLFHSCVVQTYAYEVRRLGEVQTLLQTQQQRESNVPRPGSSQPPTLVAVEEEQEHQPHHADDEDPVHQLLLIQAFCEGGSLREGIETGRLLCGLAPDSPSAVLLGLYLALDVAAGMAHVHARGIVHGDLSSGNVLLSERPSPEEEDQLEQQALQAAAAEVRAQAEAEQVRNALGISAAAVVATAPTEHAEGASGIEECEAVAAETAVRRRVGAVWRPEIMAKVADFGLSERMREGQTHASNCWQGTPAYTAPEVMYEGHMRKVSDVYSYGMVLLELMTGLPAHNLMVVLQEGSSNGFNSTRAAGAGTRATAQLVPPGVVTVIEVLLPPAVTSSGREDLVGLLSCCLAPNPQHRPTFPKILGHLADIIVTLAGGADTD</sequence>
<feature type="compositionally biased region" description="Polar residues" evidence="2">
    <location>
        <begin position="833"/>
        <end position="842"/>
    </location>
</feature>
<dbReference type="GO" id="GO:0004674">
    <property type="term" value="F:protein serine/threonine kinase activity"/>
    <property type="evidence" value="ECO:0007669"/>
    <property type="project" value="TreeGrafter"/>
</dbReference>
<evidence type="ECO:0000256" key="2">
    <source>
        <dbReference type="SAM" id="MobiDB-lite"/>
    </source>
</evidence>
<dbReference type="Gene3D" id="3.30.200.20">
    <property type="entry name" value="Phosphorylase Kinase, domain 1"/>
    <property type="match status" value="1"/>
</dbReference>
<reference evidence="4" key="1">
    <citation type="journal article" date="2020" name="bioRxiv">
        <title>Comparative genomics of Chlamydomonas.</title>
        <authorList>
            <person name="Craig R.J."/>
            <person name="Hasan A.R."/>
            <person name="Ness R.W."/>
            <person name="Keightley P.D."/>
        </authorList>
    </citation>
    <scope>NUCLEOTIDE SEQUENCE</scope>
    <source>
        <strain evidence="4">SAG 7.73</strain>
    </source>
</reference>
<dbReference type="InterPro" id="IPR000719">
    <property type="entry name" value="Prot_kinase_dom"/>
</dbReference>
<dbReference type="Gene3D" id="1.10.510.10">
    <property type="entry name" value="Transferase(Phosphotransferase) domain 1"/>
    <property type="match status" value="2"/>
</dbReference>
<feature type="binding site" evidence="1">
    <location>
        <position position="1258"/>
    </location>
    <ligand>
        <name>ATP</name>
        <dbReference type="ChEBI" id="CHEBI:30616"/>
    </ligand>
</feature>
<dbReference type="PANTHER" id="PTHR44329:SF214">
    <property type="entry name" value="PROTEIN KINASE DOMAIN-CONTAINING PROTEIN"/>
    <property type="match status" value="1"/>
</dbReference>
<feature type="compositionally biased region" description="Low complexity" evidence="2">
    <location>
        <begin position="1120"/>
        <end position="1150"/>
    </location>
</feature>
<comment type="caution">
    <text evidence="4">The sequence shown here is derived from an EMBL/GenBank/DDBJ whole genome shotgun (WGS) entry which is preliminary data.</text>
</comment>
<evidence type="ECO:0000259" key="3">
    <source>
        <dbReference type="PROSITE" id="PS50011"/>
    </source>
</evidence>
<name>A0A836B0I1_CHLIN</name>